<dbReference type="Proteomes" id="UP001156921">
    <property type="component" value="Unassembled WGS sequence"/>
</dbReference>
<evidence type="ECO:0000256" key="1">
    <source>
        <dbReference type="ARBA" id="ARBA00006464"/>
    </source>
</evidence>
<evidence type="ECO:0000256" key="4">
    <source>
        <dbReference type="SAM" id="Phobius"/>
    </source>
</evidence>
<evidence type="ECO:0000256" key="2">
    <source>
        <dbReference type="ARBA" id="ARBA00023169"/>
    </source>
</evidence>
<comment type="similarity">
    <text evidence="1">Belongs to the bacterial sugar transferase family.</text>
</comment>
<name>A0ABQ6BGM0_9CAUL</name>
<evidence type="ECO:0000259" key="5">
    <source>
        <dbReference type="Pfam" id="PF02397"/>
    </source>
</evidence>
<sequence length="264" mass="27871">MTARGSDLGSTARASMAAKRLLDVTVASGLLLLGSPVIAIAALLVWMHDGRHPIYRQVRVGRDGIPFQLFKLRSMSAAAPGSTSDTTGHNDPRITPVGAVLRKTKIDELPQLWNVLRGEMSLVGPRPQVPREVALYTDVERGLLAVRPGVTDYASIVYSDLGDIVATAADPDIAYSQLVRPGKSRLGLFYAAKPSVVADLAIVALTAAALIHGPVARRGVAALLKLQGAEPSLVEVAARRKKLTPTPPPGADAIVTSREAQTAK</sequence>
<dbReference type="EMBL" id="BSOY01000002">
    <property type="protein sequence ID" value="GLS00185.1"/>
    <property type="molecule type" value="Genomic_DNA"/>
</dbReference>
<feature type="transmembrane region" description="Helical" evidence="4">
    <location>
        <begin position="21"/>
        <end position="47"/>
    </location>
</feature>
<evidence type="ECO:0000256" key="3">
    <source>
        <dbReference type="SAM" id="MobiDB-lite"/>
    </source>
</evidence>
<dbReference type="InterPro" id="IPR003362">
    <property type="entry name" value="Bact_transf"/>
</dbReference>
<keyword evidence="7" id="KW-1185">Reference proteome</keyword>
<feature type="domain" description="Bacterial sugar transferase" evidence="5">
    <location>
        <begin position="19"/>
        <end position="211"/>
    </location>
</feature>
<dbReference type="PANTHER" id="PTHR30576:SF20">
    <property type="entry name" value="QUINOVOSAMINEPHOSPHOTRANSFERAE-RELATED"/>
    <property type="match status" value="1"/>
</dbReference>
<reference evidence="7" key="1">
    <citation type="journal article" date="2019" name="Int. J. Syst. Evol. Microbiol.">
        <title>The Global Catalogue of Microorganisms (GCM) 10K type strain sequencing project: providing services to taxonomists for standard genome sequencing and annotation.</title>
        <authorList>
            <consortium name="The Broad Institute Genomics Platform"/>
            <consortium name="The Broad Institute Genome Sequencing Center for Infectious Disease"/>
            <person name="Wu L."/>
            <person name="Ma J."/>
        </authorList>
    </citation>
    <scope>NUCLEOTIDE SEQUENCE [LARGE SCALE GENOMIC DNA]</scope>
    <source>
        <strain evidence="7">NBRC 110107</strain>
    </source>
</reference>
<dbReference type="Pfam" id="PF02397">
    <property type="entry name" value="Bac_transf"/>
    <property type="match status" value="1"/>
</dbReference>
<keyword evidence="2" id="KW-0270">Exopolysaccharide synthesis</keyword>
<evidence type="ECO:0000313" key="7">
    <source>
        <dbReference type="Proteomes" id="UP001156921"/>
    </source>
</evidence>
<protein>
    <recommendedName>
        <fullName evidence="5">Bacterial sugar transferase domain-containing protein</fullName>
    </recommendedName>
</protein>
<organism evidence="6 7">
    <name type="scientific">Brevundimonas denitrificans</name>
    <dbReference type="NCBI Taxonomy" id="1443434"/>
    <lineage>
        <taxon>Bacteria</taxon>
        <taxon>Pseudomonadati</taxon>
        <taxon>Pseudomonadota</taxon>
        <taxon>Alphaproteobacteria</taxon>
        <taxon>Caulobacterales</taxon>
        <taxon>Caulobacteraceae</taxon>
        <taxon>Brevundimonas</taxon>
    </lineage>
</organism>
<feature type="region of interest" description="Disordered" evidence="3">
    <location>
        <begin position="240"/>
        <end position="264"/>
    </location>
</feature>
<keyword evidence="4" id="KW-1133">Transmembrane helix</keyword>
<dbReference type="PANTHER" id="PTHR30576">
    <property type="entry name" value="COLANIC BIOSYNTHESIS UDP-GLUCOSE LIPID CARRIER TRANSFERASE"/>
    <property type="match status" value="1"/>
</dbReference>
<evidence type="ECO:0000313" key="6">
    <source>
        <dbReference type="EMBL" id="GLS00185.1"/>
    </source>
</evidence>
<keyword evidence="4" id="KW-0812">Transmembrane</keyword>
<keyword evidence="4" id="KW-0472">Membrane</keyword>
<accession>A0ABQ6BGM0</accession>
<proteinExistence type="inferred from homology"/>
<comment type="caution">
    <text evidence="6">The sequence shown here is derived from an EMBL/GenBank/DDBJ whole genome shotgun (WGS) entry which is preliminary data.</text>
</comment>
<gene>
    <name evidence="6" type="ORF">GCM10007859_01890</name>
</gene>